<dbReference type="InterPro" id="IPR037238">
    <property type="entry name" value="YbiA-like_sf"/>
</dbReference>
<protein>
    <recommendedName>
        <fullName evidence="4">NADAR domain-containing protein</fullName>
    </recommendedName>
</protein>
<evidence type="ECO:0000256" key="2">
    <source>
        <dbReference type="ARBA" id="ARBA00000751"/>
    </source>
</evidence>
<accession>A0A7Z9DXH4</accession>
<proteinExistence type="predicted"/>
<evidence type="ECO:0000256" key="1">
    <source>
        <dbReference type="ARBA" id="ARBA00000022"/>
    </source>
</evidence>
<name>A0A7Z9DXH4_9CYAN</name>
<comment type="catalytic activity">
    <reaction evidence="1">
        <text>5-amino-6-(5-phospho-D-ribosylamino)uracil + H2O = 5,6-diaminouracil + D-ribose 5-phosphate</text>
        <dbReference type="Rhea" id="RHEA:55020"/>
        <dbReference type="ChEBI" id="CHEBI:15377"/>
        <dbReference type="ChEBI" id="CHEBI:46252"/>
        <dbReference type="ChEBI" id="CHEBI:58453"/>
        <dbReference type="ChEBI" id="CHEBI:78346"/>
    </reaction>
</comment>
<dbReference type="CDD" id="cd15457">
    <property type="entry name" value="NADAR"/>
    <property type="match status" value="1"/>
</dbReference>
<dbReference type="NCBIfam" id="TIGR02464">
    <property type="entry name" value="ribofla_fusion"/>
    <property type="match status" value="1"/>
</dbReference>
<evidence type="ECO:0000313" key="6">
    <source>
        <dbReference type="Proteomes" id="UP000184550"/>
    </source>
</evidence>
<dbReference type="SUPFAM" id="SSF143990">
    <property type="entry name" value="YbiA-like"/>
    <property type="match status" value="1"/>
</dbReference>
<feature type="compositionally biased region" description="Polar residues" evidence="3">
    <location>
        <begin position="360"/>
        <end position="371"/>
    </location>
</feature>
<dbReference type="OrthoDB" id="67297at2"/>
<feature type="region of interest" description="Disordered" evidence="3">
    <location>
        <begin position="345"/>
        <end position="371"/>
    </location>
</feature>
<keyword evidence="6" id="KW-1185">Reference proteome</keyword>
<gene>
    <name evidence="5" type="ORF">PL8927_140053</name>
</gene>
<evidence type="ECO:0000256" key="3">
    <source>
        <dbReference type="SAM" id="MobiDB-lite"/>
    </source>
</evidence>
<reference evidence="5" key="1">
    <citation type="submission" date="2019-10" db="EMBL/GenBank/DDBJ databases">
        <authorList>
            <consortium name="Genoscope - CEA"/>
            <person name="William W."/>
        </authorList>
    </citation>
    <scope>NUCLEOTIDE SEQUENCE [LARGE SCALE GENOMIC DNA]</scope>
    <source>
        <strain evidence="5">BBR_PRJEB10992</strain>
    </source>
</reference>
<comment type="catalytic activity">
    <reaction evidence="2">
        <text>2,5-diamino-6-hydroxy-4-(5-phosphoribosylamino)-pyrimidine + H2O = 2,5,6-triamino-4-hydroxypyrimidine + D-ribose 5-phosphate</text>
        <dbReference type="Rhea" id="RHEA:23436"/>
        <dbReference type="ChEBI" id="CHEBI:15377"/>
        <dbReference type="ChEBI" id="CHEBI:58614"/>
        <dbReference type="ChEBI" id="CHEBI:78346"/>
        <dbReference type="ChEBI" id="CHEBI:137796"/>
    </reaction>
</comment>
<dbReference type="Proteomes" id="UP000184550">
    <property type="component" value="Unassembled WGS sequence"/>
</dbReference>
<comment type="caution">
    <text evidence="5">The sequence shown here is derived from an EMBL/GenBank/DDBJ whole genome shotgun (WGS) entry which is preliminary data.</text>
</comment>
<evidence type="ECO:0000313" key="5">
    <source>
        <dbReference type="EMBL" id="VXD11209.1"/>
    </source>
</evidence>
<feature type="domain" description="NADAR" evidence="4">
    <location>
        <begin position="35"/>
        <end position="179"/>
    </location>
</feature>
<sequence length="371" mass="43220">MNHQILLAYLEIFRGEIMQTSSQIRTYNRNECITFRKTKEAFGGLSNMAGGYPLIVNGIHILTSEALYQACRFPHLPDIQKLIIAQNSPMTAKMKGKPYRDQSRSDWERVKVQIMRWCLRVKLLQNWDTFGQLLLETGDKAIVEDSHKDDFWGAIPTNDNQLIGVNALGRLLMELRKYLKEDANSLKSLKPLEIPDFIFLSKPIEFLTLKDENHTLSIQEKQLIIPLIPEITLESNVSLDQTKEFYREETIITDTNIEKTEKDDNIFDGWVLPKLEKILQNYQSYDQILQHFKTVNKKQMQDWMKLAVELGKVKKIEKPVRYIWYSAYESESNLLKARKISQSRNTRKTQLKSSQKSKSNVTQESTQLSLI</sequence>
<dbReference type="Pfam" id="PF08719">
    <property type="entry name" value="NADAR"/>
    <property type="match status" value="1"/>
</dbReference>
<dbReference type="EMBL" id="CZCU02000046">
    <property type="protein sequence ID" value="VXD11209.1"/>
    <property type="molecule type" value="Genomic_DNA"/>
</dbReference>
<dbReference type="InterPro" id="IPR012816">
    <property type="entry name" value="NADAR"/>
</dbReference>
<dbReference type="AlphaFoldDB" id="A0A7Z9DXH4"/>
<organism evidence="5 6">
    <name type="scientific">Planktothrix serta PCC 8927</name>
    <dbReference type="NCBI Taxonomy" id="671068"/>
    <lineage>
        <taxon>Bacteria</taxon>
        <taxon>Bacillati</taxon>
        <taxon>Cyanobacteriota</taxon>
        <taxon>Cyanophyceae</taxon>
        <taxon>Oscillatoriophycideae</taxon>
        <taxon>Oscillatoriales</taxon>
        <taxon>Microcoleaceae</taxon>
        <taxon>Planktothrix</taxon>
    </lineage>
</organism>
<dbReference type="Gene3D" id="1.10.357.40">
    <property type="entry name" value="YbiA-like"/>
    <property type="match status" value="1"/>
</dbReference>
<evidence type="ECO:0000259" key="4">
    <source>
        <dbReference type="Pfam" id="PF08719"/>
    </source>
</evidence>